<dbReference type="GO" id="GO:0016567">
    <property type="term" value="P:protein ubiquitination"/>
    <property type="evidence" value="ECO:0007669"/>
    <property type="project" value="TreeGrafter"/>
</dbReference>
<feature type="domain" description="RING-type" evidence="8">
    <location>
        <begin position="389"/>
        <end position="428"/>
    </location>
</feature>
<dbReference type="InterPro" id="IPR031824">
    <property type="entry name" value="RNF220_mid"/>
</dbReference>
<evidence type="ECO:0000256" key="4">
    <source>
        <dbReference type="ARBA" id="ARBA00022833"/>
    </source>
</evidence>
<dbReference type="Gene3D" id="3.30.40.10">
    <property type="entry name" value="Zinc/RING finger domain, C3HC4 (zinc finger)"/>
    <property type="match status" value="1"/>
</dbReference>
<evidence type="ECO:0000256" key="2">
    <source>
        <dbReference type="ARBA" id="ARBA00022763"/>
    </source>
</evidence>
<dbReference type="InterPro" id="IPR013083">
    <property type="entry name" value="Znf_RING/FYVE/PHD"/>
</dbReference>
<dbReference type="GO" id="GO:0061630">
    <property type="term" value="F:ubiquitin protein ligase activity"/>
    <property type="evidence" value="ECO:0007669"/>
    <property type="project" value="TreeGrafter"/>
</dbReference>
<dbReference type="AlphaFoldDB" id="A0A9P6EEG5"/>
<keyword evidence="4" id="KW-0862">Zinc</keyword>
<dbReference type="PANTHER" id="PTHR13459">
    <property type="entry name" value="E3 UBIQUITIN-PROTEIN LIGASE RNF220 ISOFORM X1"/>
    <property type="match status" value="1"/>
</dbReference>
<evidence type="ECO:0000256" key="3">
    <source>
        <dbReference type="ARBA" id="ARBA00022771"/>
    </source>
</evidence>
<sequence length="441" mass="48506">MSLKIKFGGKGKKRVLDTPTPTLVGDNEPPHPTKRPKRAETRQCPICDERIPLRLLEKHADLESERVDDIMSNIGSGDVNDQYFNEWASGEPGPSTRRLSALKARKSLSSSSSPIALIPHSIAFASQTIQQIKRHRKIRHARLKELLRADIEGEGDASGSPSWVGRFTGEEIDCPVCGLKVRGDEDVVNAHVDACLAYEGRRALEALEIEREREAEASYQAEDEDVEDTGTYVGDLRGAGFHTRDAQHADVDHEIDIEGDDLAVFGEAQFTEGDVVPVNQGTGQQHDSADEDADVNIEDDEGDDAQQTLRGLVAAGKKKQQQQATSLASDLTNDRMTLEEADVLDVAIAIARQRNDNVGLIAALQNKVKHLESCESGIDSASPLQPLLCRICLDPYDDPTVSTGCWHTCCKECWLRCLGSTKLCPICKRITCATDLRRIYL</sequence>
<proteinExistence type="predicted"/>
<dbReference type="Proteomes" id="UP000807306">
    <property type="component" value="Unassembled WGS sequence"/>
</dbReference>
<dbReference type="EMBL" id="MU157856">
    <property type="protein sequence ID" value="KAF9528008.1"/>
    <property type="molecule type" value="Genomic_DNA"/>
</dbReference>
<dbReference type="Pfam" id="PF13923">
    <property type="entry name" value="zf-C3HC4_2"/>
    <property type="match status" value="1"/>
</dbReference>
<keyword evidence="1" id="KW-0479">Metal-binding</keyword>
<dbReference type="OrthoDB" id="6270329at2759"/>
<dbReference type="PROSITE" id="PS50089">
    <property type="entry name" value="ZF_RING_2"/>
    <property type="match status" value="1"/>
</dbReference>
<evidence type="ECO:0000259" key="8">
    <source>
        <dbReference type="PROSITE" id="PS50089"/>
    </source>
</evidence>
<reference evidence="9" key="1">
    <citation type="submission" date="2020-11" db="EMBL/GenBank/DDBJ databases">
        <authorList>
            <consortium name="DOE Joint Genome Institute"/>
            <person name="Ahrendt S."/>
            <person name="Riley R."/>
            <person name="Andreopoulos W."/>
            <person name="Labutti K."/>
            <person name="Pangilinan J."/>
            <person name="Ruiz-Duenas F.J."/>
            <person name="Barrasa J.M."/>
            <person name="Sanchez-Garcia M."/>
            <person name="Camarero S."/>
            <person name="Miyauchi S."/>
            <person name="Serrano A."/>
            <person name="Linde D."/>
            <person name="Babiker R."/>
            <person name="Drula E."/>
            <person name="Ayuso-Fernandez I."/>
            <person name="Pacheco R."/>
            <person name="Padilla G."/>
            <person name="Ferreira P."/>
            <person name="Barriuso J."/>
            <person name="Kellner H."/>
            <person name="Castanera R."/>
            <person name="Alfaro M."/>
            <person name="Ramirez L."/>
            <person name="Pisabarro A.G."/>
            <person name="Kuo A."/>
            <person name="Tritt A."/>
            <person name="Lipzen A."/>
            <person name="He G."/>
            <person name="Yan M."/>
            <person name="Ng V."/>
            <person name="Cullen D."/>
            <person name="Martin F."/>
            <person name="Rosso M.-N."/>
            <person name="Henrissat B."/>
            <person name="Hibbett D."/>
            <person name="Martinez A.T."/>
            <person name="Grigoriev I.V."/>
        </authorList>
    </citation>
    <scope>NUCLEOTIDE SEQUENCE</scope>
    <source>
        <strain evidence="9">CBS 506.95</strain>
    </source>
</reference>
<dbReference type="GO" id="GO:0006281">
    <property type="term" value="P:DNA repair"/>
    <property type="evidence" value="ECO:0007669"/>
    <property type="project" value="UniProtKB-KW"/>
</dbReference>
<name>A0A9P6EEG5_9AGAR</name>
<accession>A0A9P6EEG5</accession>
<dbReference type="Pfam" id="PF15926">
    <property type="entry name" value="RNF220"/>
    <property type="match status" value="1"/>
</dbReference>
<keyword evidence="5" id="KW-0234">DNA repair</keyword>
<evidence type="ECO:0000256" key="6">
    <source>
        <dbReference type="PROSITE-ProRule" id="PRU00175"/>
    </source>
</evidence>
<dbReference type="GO" id="GO:0003677">
    <property type="term" value="F:DNA binding"/>
    <property type="evidence" value="ECO:0007669"/>
    <property type="project" value="InterPro"/>
</dbReference>
<evidence type="ECO:0000256" key="1">
    <source>
        <dbReference type="ARBA" id="ARBA00022723"/>
    </source>
</evidence>
<dbReference type="SUPFAM" id="SSF57850">
    <property type="entry name" value="RING/U-box"/>
    <property type="match status" value="1"/>
</dbReference>
<feature type="region of interest" description="Disordered" evidence="7">
    <location>
        <begin position="1"/>
        <end position="43"/>
    </location>
</feature>
<evidence type="ECO:0000313" key="9">
    <source>
        <dbReference type="EMBL" id="KAF9528008.1"/>
    </source>
</evidence>
<dbReference type="Gene3D" id="3.30.160.60">
    <property type="entry name" value="Classic Zinc Finger"/>
    <property type="match status" value="1"/>
</dbReference>
<evidence type="ECO:0000256" key="5">
    <source>
        <dbReference type="ARBA" id="ARBA00023204"/>
    </source>
</evidence>
<keyword evidence="3 6" id="KW-0863">Zinc-finger</keyword>
<keyword evidence="2" id="KW-0227">DNA damage</keyword>
<organism evidence="9 10">
    <name type="scientific">Crepidotus variabilis</name>
    <dbReference type="NCBI Taxonomy" id="179855"/>
    <lineage>
        <taxon>Eukaryota</taxon>
        <taxon>Fungi</taxon>
        <taxon>Dikarya</taxon>
        <taxon>Basidiomycota</taxon>
        <taxon>Agaricomycotina</taxon>
        <taxon>Agaricomycetes</taxon>
        <taxon>Agaricomycetidae</taxon>
        <taxon>Agaricales</taxon>
        <taxon>Agaricineae</taxon>
        <taxon>Crepidotaceae</taxon>
        <taxon>Crepidotus</taxon>
    </lineage>
</organism>
<evidence type="ECO:0000256" key="7">
    <source>
        <dbReference type="SAM" id="MobiDB-lite"/>
    </source>
</evidence>
<gene>
    <name evidence="9" type="ORF">CPB83DRAFT_855178</name>
</gene>
<dbReference type="InterPro" id="IPR006642">
    <property type="entry name" value="Rad18_UBZ4"/>
</dbReference>
<evidence type="ECO:0000313" key="10">
    <source>
        <dbReference type="Proteomes" id="UP000807306"/>
    </source>
</evidence>
<dbReference type="InterPro" id="IPR052443">
    <property type="entry name" value="E3_ubiq-ligase_RNF220-like"/>
</dbReference>
<dbReference type="InterPro" id="IPR001841">
    <property type="entry name" value="Znf_RING"/>
</dbReference>
<dbReference type="SMART" id="SM00734">
    <property type="entry name" value="ZnF_Rad18"/>
    <property type="match status" value="2"/>
</dbReference>
<dbReference type="GO" id="GO:0008270">
    <property type="term" value="F:zinc ion binding"/>
    <property type="evidence" value="ECO:0007669"/>
    <property type="project" value="UniProtKB-KW"/>
</dbReference>
<protein>
    <recommendedName>
        <fullName evidence="8">RING-type domain-containing protein</fullName>
    </recommendedName>
</protein>
<keyword evidence="10" id="KW-1185">Reference proteome</keyword>
<comment type="caution">
    <text evidence="9">The sequence shown here is derived from an EMBL/GenBank/DDBJ whole genome shotgun (WGS) entry which is preliminary data.</text>
</comment>
<dbReference type="PANTHER" id="PTHR13459:SF1">
    <property type="entry name" value="E3 UBIQUITIN-PROTEIN LIGASE RNF220 ISOFORM X1"/>
    <property type="match status" value="1"/>
</dbReference>